<dbReference type="Proteomes" id="UP001602119">
    <property type="component" value="Unassembled WGS sequence"/>
</dbReference>
<comment type="caution">
    <text evidence="2">The sequence shown here is derived from an EMBL/GenBank/DDBJ whole genome shotgun (WGS) entry which is preliminary data.</text>
</comment>
<feature type="compositionally biased region" description="Low complexity" evidence="1">
    <location>
        <begin position="26"/>
        <end position="40"/>
    </location>
</feature>
<protein>
    <submittedName>
        <fullName evidence="2">Uncharacterized protein</fullName>
    </submittedName>
</protein>
<feature type="region of interest" description="Disordered" evidence="1">
    <location>
        <begin position="1"/>
        <end position="40"/>
    </location>
</feature>
<organism evidence="2 3">
    <name type="scientific">Microtetraspora fusca</name>
    <dbReference type="NCBI Taxonomy" id="1997"/>
    <lineage>
        <taxon>Bacteria</taxon>
        <taxon>Bacillati</taxon>
        <taxon>Actinomycetota</taxon>
        <taxon>Actinomycetes</taxon>
        <taxon>Streptosporangiales</taxon>
        <taxon>Streptosporangiaceae</taxon>
        <taxon>Microtetraspora</taxon>
    </lineage>
</organism>
<evidence type="ECO:0000313" key="3">
    <source>
        <dbReference type="Proteomes" id="UP001602119"/>
    </source>
</evidence>
<keyword evidence="3" id="KW-1185">Reference proteome</keyword>
<dbReference type="RefSeq" id="WP_387344691.1">
    <property type="nucleotide sequence ID" value="NZ_JBIAXI010000017.1"/>
</dbReference>
<dbReference type="EMBL" id="JBIAXI010000017">
    <property type="protein sequence ID" value="MFF4776354.1"/>
    <property type="molecule type" value="Genomic_DNA"/>
</dbReference>
<evidence type="ECO:0000313" key="2">
    <source>
        <dbReference type="EMBL" id="MFF4776354.1"/>
    </source>
</evidence>
<proteinExistence type="predicted"/>
<name>A0ABW6VAI4_MICFU</name>
<accession>A0ABW6VAI4</accession>
<gene>
    <name evidence="2" type="ORF">ACFY05_26180</name>
</gene>
<reference evidence="2 3" key="1">
    <citation type="submission" date="2024-10" db="EMBL/GenBank/DDBJ databases">
        <title>The Natural Products Discovery Center: Release of the First 8490 Sequenced Strains for Exploring Actinobacteria Biosynthetic Diversity.</title>
        <authorList>
            <person name="Kalkreuter E."/>
            <person name="Kautsar S.A."/>
            <person name="Yang D."/>
            <person name="Bader C.D."/>
            <person name="Teijaro C.N."/>
            <person name="Fluegel L."/>
            <person name="Davis C.M."/>
            <person name="Simpson J.R."/>
            <person name="Lauterbach L."/>
            <person name="Steele A.D."/>
            <person name="Gui C."/>
            <person name="Meng S."/>
            <person name="Li G."/>
            <person name="Viehrig K."/>
            <person name="Ye F."/>
            <person name="Su P."/>
            <person name="Kiefer A.F."/>
            <person name="Nichols A."/>
            <person name="Cepeda A.J."/>
            <person name="Yan W."/>
            <person name="Fan B."/>
            <person name="Jiang Y."/>
            <person name="Adhikari A."/>
            <person name="Zheng C.-J."/>
            <person name="Schuster L."/>
            <person name="Cowan T.M."/>
            <person name="Smanski M.J."/>
            <person name="Chevrette M.G."/>
            <person name="De Carvalho L.P.S."/>
            <person name="Shen B."/>
        </authorList>
    </citation>
    <scope>NUCLEOTIDE SEQUENCE [LARGE SCALE GENOMIC DNA]</scope>
    <source>
        <strain evidence="2 3">NPDC001281</strain>
    </source>
</reference>
<evidence type="ECO:0000256" key="1">
    <source>
        <dbReference type="SAM" id="MobiDB-lite"/>
    </source>
</evidence>
<sequence length="40" mass="4271">MRQRVTRGTAERAGPELGVGDRGQAHDLPPAALLQAAHHE</sequence>